<dbReference type="Proteomes" id="UP001500604">
    <property type="component" value="Unassembled WGS sequence"/>
</dbReference>
<evidence type="ECO:0000256" key="4">
    <source>
        <dbReference type="ARBA" id="ARBA00022723"/>
    </source>
</evidence>
<dbReference type="CDD" id="cd17748">
    <property type="entry name" value="BRCT_DNA_ligase_like"/>
    <property type="match status" value="1"/>
</dbReference>
<dbReference type="InterPro" id="IPR036420">
    <property type="entry name" value="BRCT_dom_sf"/>
</dbReference>
<accession>A0ABP8V4D6</accession>
<comment type="catalytic activity">
    <reaction evidence="9 10">
        <text>NAD(+) + (deoxyribonucleotide)n-3'-hydroxyl + 5'-phospho-(deoxyribonucleotide)m = (deoxyribonucleotide)n+m + AMP + beta-nicotinamide D-nucleotide.</text>
        <dbReference type="EC" id="6.5.1.2"/>
    </reaction>
</comment>
<dbReference type="InterPro" id="IPR012340">
    <property type="entry name" value="NA-bd_OB-fold"/>
</dbReference>
<dbReference type="InterPro" id="IPR013839">
    <property type="entry name" value="DNAligase_adenylation"/>
</dbReference>
<dbReference type="Gene3D" id="2.40.50.140">
    <property type="entry name" value="Nucleic acid-binding proteins"/>
    <property type="match status" value="1"/>
</dbReference>
<keyword evidence="7 10" id="KW-0520">NAD</keyword>
<gene>
    <name evidence="12" type="primary">ligA_1</name>
    <name evidence="10" type="synonym">ligA</name>
    <name evidence="12" type="ORF">GCM10023116_29540</name>
</gene>
<sequence>MNTNINTQTLVDRLTIANDAYRAGQPIISDSEYDLLSEQLRDIDPANPFLSSVEVEPVFSESRVKHSTPMLSTQKAYAVDDVERWIAKSVSAAEAAGLDTSCLEIRMTPKLDGMAARLSNKRLVSRGNGLWGSDLTPSVQKGVRMLHGDAEGEITGEIVLTKSYFEAHLAGQYKHPRNVVVGAVAAETVEPAIAAALKAGAIHFRPFSTLKSLTFAAHGGAGNLLSNIDDAYAELTNIDYPTDGIVLEFADSSIKDLLGSTSHHHNWQLAKKVRGETALARVQSVSWQVGRTGKVSPVIKIEPTELSGAVISNVTGHHAANILSKGIGKGARVEIVRSGEVIPYVTKVVEKVIPDVPEHCPCCSTRLVWNNDFLYCPEDTDCSARSGSSIKHFFTTVEHIKGFGSSVIDRLVSSDITSVSTILSMTIADFENVGISTGIAQNLYTSIQNAFQTPLEDWRLLGAFGIHCLGRGTSRRILENISLEEFLTMTESYLLGVEGIGLVAASSIIEGREKNLDEIKAVLAHPWCLVTASAQDDTSAPATRTAITGKTIVVTGKLSHGSRTDIHNLIISAGGKPSGSLSKKTDMLVCGESAGSKLAKAQFLGVEVISEDAFLTLVRVEQQQVLDDTESSLSEIDNQDDLFAFVM</sequence>
<dbReference type="RefSeq" id="WP_345196891.1">
    <property type="nucleotide sequence ID" value="NZ_BAABFL010000413.1"/>
</dbReference>
<dbReference type="SUPFAM" id="SSF47781">
    <property type="entry name" value="RuvA domain 2-like"/>
    <property type="match status" value="1"/>
</dbReference>
<evidence type="ECO:0000256" key="7">
    <source>
        <dbReference type="ARBA" id="ARBA00023027"/>
    </source>
</evidence>
<dbReference type="EC" id="6.5.1.2" evidence="10"/>
<feature type="binding site" evidence="10">
    <location>
        <position position="157"/>
    </location>
    <ligand>
        <name>NAD(+)</name>
        <dbReference type="ChEBI" id="CHEBI:57540"/>
    </ligand>
</feature>
<reference evidence="13" key="1">
    <citation type="journal article" date="2019" name="Int. J. Syst. Evol. Microbiol.">
        <title>The Global Catalogue of Microorganisms (GCM) 10K type strain sequencing project: providing services to taxonomists for standard genome sequencing and annotation.</title>
        <authorList>
            <consortium name="The Broad Institute Genomics Platform"/>
            <consortium name="The Broad Institute Genome Sequencing Center for Infectious Disease"/>
            <person name="Wu L."/>
            <person name="Ma J."/>
        </authorList>
    </citation>
    <scope>NUCLEOTIDE SEQUENCE [LARGE SCALE GENOMIC DNA]</scope>
    <source>
        <strain evidence="13">JCM 17805</strain>
    </source>
</reference>
<evidence type="ECO:0000256" key="5">
    <source>
        <dbReference type="ARBA" id="ARBA00022763"/>
    </source>
</evidence>
<evidence type="ECO:0000259" key="11">
    <source>
        <dbReference type="PROSITE" id="PS50172"/>
    </source>
</evidence>
<comment type="caution">
    <text evidence="12">The sequence shown here is derived from an EMBL/GenBank/DDBJ whole genome shotgun (WGS) entry which is preliminary data.</text>
</comment>
<dbReference type="Pfam" id="PF01653">
    <property type="entry name" value="DNA_ligase_aden"/>
    <property type="match status" value="1"/>
</dbReference>
<comment type="cofactor">
    <cofactor evidence="10">
        <name>Mg(2+)</name>
        <dbReference type="ChEBI" id="CHEBI:18420"/>
    </cofactor>
    <cofactor evidence="10">
        <name>Mn(2+)</name>
        <dbReference type="ChEBI" id="CHEBI:29035"/>
    </cofactor>
</comment>
<dbReference type="InterPro" id="IPR010994">
    <property type="entry name" value="RuvA_2-like"/>
</dbReference>
<keyword evidence="8 10" id="KW-0234">DNA repair</keyword>
<evidence type="ECO:0000256" key="10">
    <source>
        <dbReference type="HAMAP-Rule" id="MF_01588"/>
    </source>
</evidence>
<feature type="binding site" evidence="10">
    <location>
        <begin position="30"/>
        <end position="34"/>
    </location>
    <ligand>
        <name>NAD(+)</name>
        <dbReference type="ChEBI" id="CHEBI:57540"/>
    </ligand>
</feature>
<dbReference type="EMBL" id="BAABFL010000413">
    <property type="protein sequence ID" value="GAA4650671.1"/>
    <property type="molecule type" value="Genomic_DNA"/>
</dbReference>
<keyword evidence="5 10" id="KW-0227">DNA damage</keyword>
<organism evidence="12 13">
    <name type="scientific">Kistimonas scapharcae</name>
    <dbReference type="NCBI Taxonomy" id="1036133"/>
    <lineage>
        <taxon>Bacteria</taxon>
        <taxon>Pseudomonadati</taxon>
        <taxon>Pseudomonadota</taxon>
        <taxon>Gammaproteobacteria</taxon>
        <taxon>Oceanospirillales</taxon>
        <taxon>Endozoicomonadaceae</taxon>
        <taxon>Kistimonas</taxon>
    </lineage>
</organism>
<keyword evidence="10" id="KW-0460">Magnesium</keyword>
<comment type="caution">
    <text evidence="10">Lacks conserved residue(s) required for the propagation of feature annotation.</text>
</comment>
<dbReference type="SUPFAM" id="SSF56091">
    <property type="entry name" value="DNA ligase/mRNA capping enzyme, catalytic domain"/>
    <property type="match status" value="1"/>
</dbReference>
<feature type="binding site" evidence="10">
    <location>
        <position position="382"/>
    </location>
    <ligand>
        <name>Zn(2+)</name>
        <dbReference type="ChEBI" id="CHEBI:29105"/>
    </ligand>
</feature>
<evidence type="ECO:0000256" key="8">
    <source>
        <dbReference type="ARBA" id="ARBA00023204"/>
    </source>
</evidence>
<dbReference type="HAMAP" id="MF_01588">
    <property type="entry name" value="DNA_ligase_A"/>
    <property type="match status" value="1"/>
</dbReference>
<dbReference type="GO" id="GO:0016874">
    <property type="term" value="F:ligase activity"/>
    <property type="evidence" value="ECO:0007669"/>
    <property type="project" value="UniProtKB-KW"/>
</dbReference>
<keyword evidence="4 10" id="KW-0479">Metal-binding</keyword>
<dbReference type="InterPro" id="IPR004150">
    <property type="entry name" value="NAD_DNA_ligase_OB"/>
</dbReference>
<dbReference type="SUPFAM" id="SSF52113">
    <property type="entry name" value="BRCT domain"/>
    <property type="match status" value="1"/>
</dbReference>
<dbReference type="SMART" id="SM00292">
    <property type="entry name" value="BRCT"/>
    <property type="match status" value="1"/>
</dbReference>
<dbReference type="InterPro" id="IPR001679">
    <property type="entry name" value="DNA_ligase"/>
</dbReference>
<comment type="similarity">
    <text evidence="10">Belongs to the NAD-dependent DNA ligase family. LigA subfamily.</text>
</comment>
<comment type="function">
    <text evidence="1 10">DNA ligase that catalyzes the formation of phosphodiester linkages between 5'-phosphoryl and 3'-hydroxyl groups in double-stranded DNA using NAD as a coenzyme and as the energy source for the reaction. It is essential for DNA replication and repair of damaged DNA.</text>
</comment>
<keyword evidence="2 10" id="KW-0436">Ligase</keyword>
<keyword evidence="3 10" id="KW-0235">DNA replication</keyword>
<dbReference type="Pfam" id="PF00533">
    <property type="entry name" value="BRCT"/>
    <property type="match status" value="1"/>
</dbReference>
<dbReference type="SMART" id="SM00532">
    <property type="entry name" value="LIGANc"/>
    <property type="match status" value="1"/>
</dbReference>
<dbReference type="InterPro" id="IPR013840">
    <property type="entry name" value="DNAligase_N"/>
</dbReference>
<feature type="binding site" evidence="10">
    <location>
        <position position="363"/>
    </location>
    <ligand>
        <name>Zn(2+)</name>
        <dbReference type="ChEBI" id="CHEBI:29105"/>
    </ligand>
</feature>
<keyword evidence="10" id="KW-0464">Manganese</keyword>
<name>A0ABP8V4D6_9GAMM</name>
<dbReference type="Gene3D" id="3.30.470.30">
    <property type="entry name" value="DNA ligase/mRNA capping enzyme"/>
    <property type="match status" value="1"/>
</dbReference>
<feature type="active site" description="N6-AMP-lysine intermediate" evidence="10">
    <location>
        <position position="110"/>
    </location>
</feature>
<evidence type="ECO:0000256" key="2">
    <source>
        <dbReference type="ARBA" id="ARBA00022598"/>
    </source>
</evidence>
<protein>
    <recommendedName>
        <fullName evidence="10">DNA ligase</fullName>
        <ecNumber evidence="10">6.5.1.2</ecNumber>
    </recommendedName>
    <alternativeName>
        <fullName evidence="10">Polydeoxyribonucleotide synthase [NAD(+)]</fullName>
    </alternativeName>
</protein>
<feature type="binding site" evidence="10">
    <location>
        <begin position="72"/>
        <end position="73"/>
    </location>
    <ligand>
        <name>NAD(+)</name>
        <dbReference type="ChEBI" id="CHEBI:57540"/>
    </ligand>
</feature>
<dbReference type="Gene3D" id="1.10.150.20">
    <property type="entry name" value="5' to 3' exonuclease, C-terminal subdomain"/>
    <property type="match status" value="1"/>
</dbReference>
<feature type="domain" description="BRCT" evidence="11">
    <location>
        <begin position="542"/>
        <end position="631"/>
    </location>
</feature>
<evidence type="ECO:0000313" key="12">
    <source>
        <dbReference type="EMBL" id="GAA4650671.1"/>
    </source>
</evidence>
<feature type="binding site" evidence="10">
    <location>
        <position position="272"/>
    </location>
    <ligand>
        <name>NAD(+)</name>
        <dbReference type="ChEBI" id="CHEBI:57540"/>
    </ligand>
</feature>
<feature type="binding site" evidence="10">
    <location>
        <position position="376"/>
    </location>
    <ligand>
        <name>Zn(2+)</name>
        <dbReference type="ChEBI" id="CHEBI:29105"/>
    </ligand>
</feature>
<keyword evidence="13" id="KW-1185">Reference proteome</keyword>
<evidence type="ECO:0000256" key="3">
    <source>
        <dbReference type="ARBA" id="ARBA00022705"/>
    </source>
</evidence>
<evidence type="ECO:0000256" key="6">
    <source>
        <dbReference type="ARBA" id="ARBA00022833"/>
    </source>
</evidence>
<dbReference type="Pfam" id="PF03120">
    <property type="entry name" value="OB_DNA_ligase"/>
    <property type="match status" value="1"/>
</dbReference>
<proteinExistence type="inferred from homology"/>
<evidence type="ECO:0000313" key="13">
    <source>
        <dbReference type="Proteomes" id="UP001500604"/>
    </source>
</evidence>
<dbReference type="InterPro" id="IPR001357">
    <property type="entry name" value="BRCT_dom"/>
</dbReference>
<dbReference type="PROSITE" id="PS50172">
    <property type="entry name" value="BRCT"/>
    <property type="match status" value="1"/>
</dbReference>
<dbReference type="PIRSF" id="PIRSF001604">
    <property type="entry name" value="LigA"/>
    <property type="match status" value="1"/>
</dbReference>
<keyword evidence="6 10" id="KW-0862">Zinc</keyword>
<evidence type="ECO:0000256" key="9">
    <source>
        <dbReference type="ARBA" id="ARBA00034005"/>
    </source>
</evidence>
<dbReference type="Gene3D" id="3.40.50.10190">
    <property type="entry name" value="BRCT domain"/>
    <property type="match status" value="1"/>
</dbReference>
<evidence type="ECO:0000256" key="1">
    <source>
        <dbReference type="ARBA" id="ARBA00004067"/>
    </source>
</evidence>
<feature type="binding site" evidence="10">
    <location>
        <position position="360"/>
    </location>
    <ligand>
        <name>Zn(2+)</name>
        <dbReference type="ChEBI" id="CHEBI:29105"/>
    </ligand>
</feature>
<dbReference type="SUPFAM" id="SSF50249">
    <property type="entry name" value="Nucleic acid-binding proteins"/>
    <property type="match status" value="1"/>
</dbReference>
<feature type="binding site" evidence="10">
    <location>
        <position position="126"/>
    </location>
    <ligand>
        <name>NAD(+)</name>
        <dbReference type="ChEBI" id="CHEBI:57540"/>
    </ligand>
</feature>